<evidence type="ECO:0000313" key="3">
    <source>
        <dbReference type="EMBL" id="KKN17696.1"/>
    </source>
</evidence>
<keyword evidence="2" id="KW-1133">Transmembrane helix</keyword>
<dbReference type="AlphaFoldDB" id="A0A0F9QX11"/>
<organism evidence="3">
    <name type="scientific">marine sediment metagenome</name>
    <dbReference type="NCBI Taxonomy" id="412755"/>
    <lineage>
        <taxon>unclassified sequences</taxon>
        <taxon>metagenomes</taxon>
        <taxon>ecological metagenomes</taxon>
    </lineage>
</organism>
<reference evidence="3" key="1">
    <citation type="journal article" date="2015" name="Nature">
        <title>Complex archaea that bridge the gap between prokaryotes and eukaryotes.</title>
        <authorList>
            <person name="Spang A."/>
            <person name="Saw J.H."/>
            <person name="Jorgensen S.L."/>
            <person name="Zaremba-Niedzwiedzka K."/>
            <person name="Martijn J."/>
            <person name="Lind A.E."/>
            <person name="van Eijk R."/>
            <person name="Schleper C."/>
            <person name="Guy L."/>
            <person name="Ettema T.J."/>
        </authorList>
    </citation>
    <scope>NUCLEOTIDE SEQUENCE</scope>
</reference>
<protein>
    <submittedName>
        <fullName evidence="3">Uncharacterized protein</fullName>
    </submittedName>
</protein>
<comment type="caution">
    <text evidence="3">The sequence shown here is derived from an EMBL/GenBank/DDBJ whole genome shotgun (WGS) entry which is preliminary data.</text>
</comment>
<evidence type="ECO:0000256" key="2">
    <source>
        <dbReference type="SAM" id="Phobius"/>
    </source>
</evidence>
<keyword evidence="2" id="KW-0812">Transmembrane</keyword>
<proteinExistence type="predicted"/>
<keyword evidence="1" id="KW-0175">Coiled coil</keyword>
<sequence>MKKIKIPKFLKKDEINIEEKDEQIDYIGFVLSRKFKYFKLMKAADIEGEALREGREVHGYMQRMFRDIYKKLTKDEITEILDRACLFAWKDYKPEVYKIIDEFKFKYRSLVILKEKKAHFKHFPLLEFDRIIVYANEPINKVFTWLFDQEFYTDDGYETLVDKAPCGFLNMGSPIYDLPILVVSYALGWNKLFFQAKTSSGDLTKERNEVLRKQIFKIRAKEINMESQKEEQDIKIENAERKYSDLKYDMLSMDSSTDDERFARWERRNYKSNKHGFTLAKSILIILAVVGIILLVVIIPTILKAPKTPTEIPETANLISQFLFNRGI</sequence>
<keyword evidence="2" id="KW-0472">Membrane</keyword>
<name>A0A0F9QX11_9ZZZZ</name>
<accession>A0A0F9QX11</accession>
<feature type="transmembrane region" description="Helical" evidence="2">
    <location>
        <begin position="277"/>
        <end position="303"/>
    </location>
</feature>
<gene>
    <name evidence="3" type="ORF">LCGC14_0963290</name>
</gene>
<evidence type="ECO:0000256" key="1">
    <source>
        <dbReference type="SAM" id="Coils"/>
    </source>
</evidence>
<dbReference type="EMBL" id="LAZR01003498">
    <property type="protein sequence ID" value="KKN17696.1"/>
    <property type="molecule type" value="Genomic_DNA"/>
</dbReference>
<feature type="coiled-coil region" evidence="1">
    <location>
        <begin position="220"/>
        <end position="249"/>
    </location>
</feature>